<feature type="compositionally biased region" description="Basic and acidic residues" evidence="2">
    <location>
        <begin position="221"/>
        <end position="235"/>
    </location>
</feature>
<protein>
    <submittedName>
        <fullName evidence="3">Uncharacterized protein</fullName>
    </submittedName>
</protein>
<proteinExistence type="predicted"/>
<feature type="compositionally biased region" description="Basic and acidic residues" evidence="2">
    <location>
        <begin position="8"/>
        <end position="34"/>
    </location>
</feature>
<dbReference type="AlphaFoldDB" id="A0A9J6EJ39"/>
<keyword evidence="4" id="KW-1185">Reference proteome</keyword>
<accession>A0A9J6EJ39</accession>
<reference evidence="3" key="2">
    <citation type="submission" date="2021-09" db="EMBL/GenBank/DDBJ databases">
        <authorList>
            <person name="Jia N."/>
            <person name="Wang J."/>
            <person name="Shi W."/>
            <person name="Du L."/>
            <person name="Sun Y."/>
            <person name="Zhan W."/>
            <person name="Jiang J."/>
            <person name="Wang Q."/>
            <person name="Zhang B."/>
            <person name="Ji P."/>
            <person name="Sakyi L.B."/>
            <person name="Cui X."/>
            <person name="Yuan T."/>
            <person name="Jiang B."/>
            <person name="Yang W."/>
            <person name="Lam T.T.-Y."/>
            <person name="Chang Q."/>
            <person name="Ding S."/>
            <person name="Wang X."/>
            <person name="Zhu J."/>
            <person name="Ruan X."/>
            <person name="Zhao L."/>
            <person name="Wei J."/>
            <person name="Que T."/>
            <person name="Du C."/>
            <person name="Cheng J."/>
            <person name="Dai P."/>
            <person name="Han X."/>
            <person name="Huang E."/>
            <person name="Gao Y."/>
            <person name="Liu J."/>
            <person name="Shao H."/>
            <person name="Ye R."/>
            <person name="Li L."/>
            <person name="Wei W."/>
            <person name="Wang X."/>
            <person name="Wang C."/>
            <person name="Huo Q."/>
            <person name="Li W."/>
            <person name="Guo W."/>
            <person name="Chen H."/>
            <person name="Chen S."/>
            <person name="Zhou L."/>
            <person name="Zhou L."/>
            <person name="Ni X."/>
            <person name="Tian J."/>
            <person name="Zhou Y."/>
            <person name="Sheng Y."/>
            <person name="Liu T."/>
            <person name="Pan Y."/>
            <person name="Xia L."/>
            <person name="Li J."/>
            <person name="Zhao F."/>
            <person name="Cao W."/>
        </authorList>
    </citation>
    <scope>NUCLEOTIDE SEQUENCE</scope>
    <source>
        <strain evidence="3">Rmic-2018</strain>
        <tissue evidence="3">Larvae</tissue>
    </source>
</reference>
<feature type="region of interest" description="Disordered" evidence="2">
    <location>
        <begin position="1"/>
        <end position="49"/>
    </location>
</feature>
<evidence type="ECO:0000313" key="4">
    <source>
        <dbReference type="Proteomes" id="UP000821866"/>
    </source>
</evidence>
<evidence type="ECO:0000256" key="2">
    <source>
        <dbReference type="SAM" id="MobiDB-lite"/>
    </source>
</evidence>
<dbReference type="Proteomes" id="UP000821866">
    <property type="component" value="Chromosome 2"/>
</dbReference>
<feature type="region of interest" description="Disordered" evidence="2">
    <location>
        <begin position="216"/>
        <end position="241"/>
    </location>
</feature>
<sequence length="255" mass="28949">MAAQNRPQELRVFEEHQLVRDNQDAPEKPEETPHCEGAPASSEGNDESFVDGGTAVECSVAADSFDAKQVLAILFDIIRKREAIGHNLHFLADAPHLLENLHGHLVRQQKVVLDDETLVNNKLPTNEDALENLFRATRAKSPVPIAREFKYTLRLIVLAQFFKPNDDELSECLELINEHERRKAEERNEKLIRKAEERDLERKRLEIELLKARGSSEALEGSERPRGLRNDDHHPAPCYLLGPLRPPTRLVTGLS</sequence>
<dbReference type="EMBL" id="JABSTU010000004">
    <property type="protein sequence ID" value="KAH8034132.1"/>
    <property type="molecule type" value="Genomic_DNA"/>
</dbReference>
<organism evidence="3 4">
    <name type="scientific">Rhipicephalus microplus</name>
    <name type="common">Cattle tick</name>
    <name type="synonym">Boophilus microplus</name>
    <dbReference type="NCBI Taxonomy" id="6941"/>
    <lineage>
        <taxon>Eukaryota</taxon>
        <taxon>Metazoa</taxon>
        <taxon>Ecdysozoa</taxon>
        <taxon>Arthropoda</taxon>
        <taxon>Chelicerata</taxon>
        <taxon>Arachnida</taxon>
        <taxon>Acari</taxon>
        <taxon>Parasitiformes</taxon>
        <taxon>Ixodida</taxon>
        <taxon>Ixodoidea</taxon>
        <taxon>Ixodidae</taxon>
        <taxon>Rhipicephalinae</taxon>
        <taxon>Rhipicephalus</taxon>
        <taxon>Boophilus</taxon>
    </lineage>
</organism>
<reference evidence="3" key="1">
    <citation type="journal article" date="2020" name="Cell">
        <title>Large-Scale Comparative Analyses of Tick Genomes Elucidate Their Genetic Diversity and Vector Capacities.</title>
        <authorList>
            <consortium name="Tick Genome and Microbiome Consortium (TIGMIC)"/>
            <person name="Jia N."/>
            <person name="Wang J."/>
            <person name="Shi W."/>
            <person name="Du L."/>
            <person name="Sun Y."/>
            <person name="Zhan W."/>
            <person name="Jiang J.F."/>
            <person name="Wang Q."/>
            <person name="Zhang B."/>
            <person name="Ji P."/>
            <person name="Bell-Sakyi L."/>
            <person name="Cui X.M."/>
            <person name="Yuan T.T."/>
            <person name="Jiang B.G."/>
            <person name="Yang W.F."/>
            <person name="Lam T.T."/>
            <person name="Chang Q.C."/>
            <person name="Ding S.J."/>
            <person name="Wang X.J."/>
            <person name="Zhu J.G."/>
            <person name="Ruan X.D."/>
            <person name="Zhao L."/>
            <person name="Wei J.T."/>
            <person name="Ye R.Z."/>
            <person name="Que T.C."/>
            <person name="Du C.H."/>
            <person name="Zhou Y.H."/>
            <person name="Cheng J.X."/>
            <person name="Dai P.F."/>
            <person name="Guo W.B."/>
            <person name="Han X.H."/>
            <person name="Huang E.J."/>
            <person name="Li L.F."/>
            <person name="Wei W."/>
            <person name="Gao Y.C."/>
            <person name="Liu J.Z."/>
            <person name="Shao H.Z."/>
            <person name="Wang X."/>
            <person name="Wang C.C."/>
            <person name="Yang T.C."/>
            <person name="Huo Q.B."/>
            <person name="Li W."/>
            <person name="Chen H.Y."/>
            <person name="Chen S.E."/>
            <person name="Zhou L.G."/>
            <person name="Ni X.B."/>
            <person name="Tian J.H."/>
            <person name="Sheng Y."/>
            <person name="Liu T."/>
            <person name="Pan Y.S."/>
            <person name="Xia L.Y."/>
            <person name="Li J."/>
            <person name="Zhao F."/>
            <person name="Cao W.C."/>
        </authorList>
    </citation>
    <scope>NUCLEOTIDE SEQUENCE</scope>
    <source>
        <strain evidence="3">Rmic-2018</strain>
    </source>
</reference>
<keyword evidence="1" id="KW-0175">Coiled coil</keyword>
<gene>
    <name evidence="3" type="ORF">HPB51_020481</name>
</gene>
<evidence type="ECO:0000313" key="3">
    <source>
        <dbReference type="EMBL" id="KAH8034132.1"/>
    </source>
</evidence>
<name>A0A9J6EJ39_RHIMP</name>
<evidence type="ECO:0000256" key="1">
    <source>
        <dbReference type="SAM" id="Coils"/>
    </source>
</evidence>
<comment type="caution">
    <text evidence="3">The sequence shown here is derived from an EMBL/GenBank/DDBJ whole genome shotgun (WGS) entry which is preliminary data.</text>
</comment>
<feature type="coiled-coil region" evidence="1">
    <location>
        <begin position="169"/>
        <end position="213"/>
    </location>
</feature>